<protein>
    <submittedName>
        <fullName evidence="3">Acyl-CoA carboxylase subunit beta</fullName>
        <ecNumber evidence="3">6.-.-.-</ecNumber>
    </submittedName>
</protein>
<evidence type="ECO:0000259" key="2">
    <source>
        <dbReference type="PROSITE" id="PS50989"/>
    </source>
</evidence>
<dbReference type="PRINTS" id="PR01070">
    <property type="entry name" value="ACCCTRFRASEB"/>
</dbReference>
<feature type="domain" description="CoA carboxyltransferase N-terminal" evidence="1">
    <location>
        <begin position="5"/>
        <end position="259"/>
    </location>
</feature>
<evidence type="ECO:0000259" key="1">
    <source>
        <dbReference type="PROSITE" id="PS50980"/>
    </source>
</evidence>
<dbReference type="RefSeq" id="WP_379564322.1">
    <property type="nucleotide sequence ID" value="NZ_JBHUMX010000045.1"/>
</dbReference>
<dbReference type="InterPro" id="IPR011762">
    <property type="entry name" value="COA_CT_N"/>
</dbReference>
<dbReference type="InterPro" id="IPR034733">
    <property type="entry name" value="AcCoA_carboxyl_beta"/>
</dbReference>
<reference evidence="4" key="1">
    <citation type="journal article" date="2019" name="Int. J. Syst. Evol. Microbiol.">
        <title>The Global Catalogue of Microorganisms (GCM) 10K type strain sequencing project: providing services to taxonomists for standard genome sequencing and annotation.</title>
        <authorList>
            <consortium name="The Broad Institute Genomics Platform"/>
            <consortium name="The Broad Institute Genome Sequencing Center for Infectious Disease"/>
            <person name="Wu L."/>
            <person name="Ma J."/>
        </authorList>
    </citation>
    <scope>NUCLEOTIDE SEQUENCE [LARGE SCALE GENOMIC DNA]</scope>
    <source>
        <strain evidence="4">TISTR 1858</strain>
    </source>
</reference>
<organism evidence="3 4">
    <name type="scientific">Oceanobacillus kapialis</name>
    <dbReference type="NCBI Taxonomy" id="481353"/>
    <lineage>
        <taxon>Bacteria</taxon>
        <taxon>Bacillati</taxon>
        <taxon>Bacillota</taxon>
        <taxon>Bacilli</taxon>
        <taxon>Bacillales</taxon>
        <taxon>Bacillaceae</taxon>
        <taxon>Oceanobacillus</taxon>
    </lineage>
</organism>
<keyword evidence="4" id="KW-1185">Reference proteome</keyword>
<evidence type="ECO:0000313" key="4">
    <source>
        <dbReference type="Proteomes" id="UP001597451"/>
    </source>
</evidence>
<sequence>MSNSEHLQIEKLARIKDQVKNGGGEKRIYEQHKKGKWTARERIGYLLDSDSFVELQPFITSRHEVENGESYNGDGVITGYGKIAGKPVYIYAQDFTVHGGSLGEMHGKKIAAILDLAGKNGAPIIGLIDSGGARIQEGVASLDGYGQIFRRNVLYSGVVPQISVIMGPSAGGAVYSPVLTDFIIMVENTSHMFITGPKVLKEVTGEELGPEVLGGAGIHSQKSGNAHLVKATEQEALEALKTLLSYFPEHNQQRARLSLNKEKTDNLRPQLLDIVPSDSKAAYNVKRIIEQVADKGSFMEIHEHFAKNIVVGFARLKGEAVGFVCNQPKYKAGGLDIDASDKAARFIRFCDCFNLPLITLEDVTGFIPGVKQEHEGIIRHGAKIAYAYAEATVPKITVILRKAFGGAYVALNSKALGADIVYAWPQAEIAVMGPEGAASILYGEEIEGAADPTKIKEAKISAYREKHANPYAAAALGMVDDVISPEQTRIILIQALEIMYNKHEERPKKKHGNMPL</sequence>
<dbReference type="Gene3D" id="3.90.226.10">
    <property type="entry name" value="2-enoyl-CoA Hydratase, Chain A, domain 1"/>
    <property type="match status" value="2"/>
</dbReference>
<name>A0ABW5Q5U6_9BACI</name>
<keyword evidence="3" id="KW-0436">Ligase</keyword>
<dbReference type="PANTHER" id="PTHR43842">
    <property type="entry name" value="PROPIONYL-COA CARBOXYLASE BETA CHAIN"/>
    <property type="match status" value="1"/>
</dbReference>
<gene>
    <name evidence="3" type="ORF">ACFSUN_18510</name>
</gene>
<dbReference type="InterPro" id="IPR011763">
    <property type="entry name" value="COA_CT_C"/>
</dbReference>
<comment type="caution">
    <text evidence="3">The sequence shown here is derived from an EMBL/GenBank/DDBJ whole genome shotgun (WGS) entry which is preliminary data.</text>
</comment>
<dbReference type="Pfam" id="PF01039">
    <property type="entry name" value="Carboxyl_trans"/>
    <property type="match status" value="1"/>
</dbReference>
<proteinExistence type="predicted"/>
<dbReference type="SUPFAM" id="SSF52096">
    <property type="entry name" value="ClpP/crotonase"/>
    <property type="match status" value="2"/>
</dbReference>
<dbReference type="InterPro" id="IPR029045">
    <property type="entry name" value="ClpP/crotonase-like_dom_sf"/>
</dbReference>
<feature type="domain" description="CoA carboxyltransferase C-terminal" evidence="2">
    <location>
        <begin position="263"/>
        <end position="506"/>
    </location>
</feature>
<dbReference type="GO" id="GO:0016874">
    <property type="term" value="F:ligase activity"/>
    <property type="evidence" value="ECO:0007669"/>
    <property type="project" value="UniProtKB-KW"/>
</dbReference>
<dbReference type="EC" id="6.-.-.-" evidence="3"/>
<dbReference type="InterPro" id="IPR000438">
    <property type="entry name" value="Acetyl_CoA_COase_Trfase_b_su"/>
</dbReference>
<dbReference type="PROSITE" id="PS50989">
    <property type="entry name" value="COA_CT_CTER"/>
    <property type="match status" value="1"/>
</dbReference>
<dbReference type="PANTHER" id="PTHR43842:SF2">
    <property type="entry name" value="PROPIONYL-COA CARBOXYLASE BETA CHAIN, MITOCHONDRIAL"/>
    <property type="match status" value="1"/>
</dbReference>
<dbReference type="Proteomes" id="UP001597451">
    <property type="component" value="Unassembled WGS sequence"/>
</dbReference>
<dbReference type="PROSITE" id="PS50980">
    <property type="entry name" value="COA_CT_NTER"/>
    <property type="match status" value="1"/>
</dbReference>
<dbReference type="InterPro" id="IPR051047">
    <property type="entry name" value="AccD/PCCB"/>
</dbReference>
<evidence type="ECO:0000313" key="3">
    <source>
        <dbReference type="EMBL" id="MFD2630766.1"/>
    </source>
</evidence>
<accession>A0ABW5Q5U6</accession>
<dbReference type="EMBL" id="JBHUMX010000045">
    <property type="protein sequence ID" value="MFD2630766.1"/>
    <property type="molecule type" value="Genomic_DNA"/>
</dbReference>